<dbReference type="AlphaFoldDB" id="A0A5C0XTF7"/>
<dbReference type="EC" id="7.3.2.6" evidence="8"/>
<evidence type="ECO:0000256" key="5">
    <source>
        <dbReference type="ARBA" id="ARBA00022840"/>
    </source>
</evidence>
<evidence type="ECO:0000256" key="7">
    <source>
        <dbReference type="ARBA" id="ARBA00038781"/>
    </source>
</evidence>
<evidence type="ECO:0000256" key="2">
    <source>
        <dbReference type="ARBA" id="ARBA00022448"/>
    </source>
</evidence>
<dbReference type="InterPro" id="IPR027417">
    <property type="entry name" value="P-loop_NTPase"/>
</dbReference>
<dbReference type="PROSITE" id="PS00211">
    <property type="entry name" value="ABC_TRANSPORTER_1"/>
    <property type="match status" value="1"/>
</dbReference>
<gene>
    <name evidence="12" type="ORF">PFDSM3638_07650</name>
</gene>
<dbReference type="RefSeq" id="WP_011012666.1">
    <property type="nucleotide sequence ID" value="NC_003413.1"/>
</dbReference>
<dbReference type="Pfam" id="PF17850">
    <property type="entry name" value="CysA_C_terminal"/>
    <property type="match status" value="1"/>
</dbReference>
<keyword evidence="4" id="KW-0547">Nucleotide-binding</keyword>
<dbReference type="GO" id="GO:1902495">
    <property type="term" value="C:transmembrane transporter complex"/>
    <property type="evidence" value="ECO:0007669"/>
    <property type="project" value="UniProtKB-ARBA"/>
</dbReference>
<evidence type="ECO:0000256" key="10">
    <source>
        <dbReference type="ARBA" id="ARBA00047936"/>
    </source>
</evidence>
<feature type="domain" description="ABC transporter" evidence="11">
    <location>
        <begin position="4"/>
        <end position="232"/>
    </location>
</feature>
<dbReference type="InterPro" id="IPR003593">
    <property type="entry name" value="AAA+_ATPase"/>
</dbReference>
<name>A0A5C0XTF7_PYRFU</name>
<dbReference type="GeneID" id="13300829"/>
<comment type="catalytic activity">
    <reaction evidence="10">
        <text>tungstate(in) + ATP + H2O = tungstate(out) + ADP + phosphate + H(+)</text>
        <dbReference type="Rhea" id="RHEA:35027"/>
        <dbReference type="ChEBI" id="CHEBI:15377"/>
        <dbReference type="ChEBI" id="CHEBI:15378"/>
        <dbReference type="ChEBI" id="CHEBI:30616"/>
        <dbReference type="ChEBI" id="CHEBI:43474"/>
        <dbReference type="ChEBI" id="CHEBI:46502"/>
        <dbReference type="ChEBI" id="CHEBI:456216"/>
        <dbReference type="EC" id="7.3.2.6"/>
    </reaction>
</comment>
<dbReference type="GO" id="GO:0005886">
    <property type="term" value="C:plasma membrane"/>
    <property type="evidence" value="ECO:0007669"/>
    <property type="project" value="UniProtKB-SubCell"/>
</dbReference>
<evidence type="ECO:0000256" key="3">
    <source>
        <dbReference type="ARBA" id="ARBA00022505"/>
    </source>
</evidence>
<dbReference type="InterPro" id="IPR017871">
    <property type="entry name" value="ABC_transporter-like_CS"/>
</dbReference>
<dbReference type="EMBL" id="CP023154">
    <property type="protein sequence ID" value="QEK79144.1"/>
    <property type="molecule type" value="Genomic_DNA"/>
</dbReference>
<dbReference type="GO" id="GO:0016887">
    <property type="term" value="F:ATP hydrolysis activity"/>
    <property type="evidence" value="ECO:0007669"/>
    <property type="project" value="InterPro"/>
</dbReference>
<evidence type="ECO:0000256" key="9">
    <source>
        <dbReference type="ARBA" id="ARBA00041133"/>
    </source>
</evidence>
<dbReference type="SUPFAM" id="SSF52540">
    <property type="entry name" value="P-loop containing nucleoside triphosphate hydrolases"/>
    <property type="match status" value="1"/>
</dbReference>
<comment type="subcellular location">
    <subcellularLocation>
        <location evidence="1">Cell membrane</location>
        <topology evidence="1">Peripheral membrane protein</topology>
    </subcellularLocation>
</comment>
<accession>A0A5C0XTF7</accession>
<reference evidence="12 13" key="1">
    <citation type="submission" date="2017-08" db="EMBL/GenBank/DDBJ databases">
        <title>Resequencing and Reannotation of the genome of Pyrococcus furiosus type strain DSM3638.</title>
        <authorList>
            <person name="Reichelt R.M."/>
            <person name="Bunk B."/>
        </authorList>
    </citation>
    <scope>NUCLEOTIDE SEQUENCE [LARGE SCALE GENOMIC DNA]</scope>
    <source>
        <strain evidence="12 13">DSM 3638</strain>
    </source>
</reference>
<dbReference type="InterPro" id="IPR008995">
    <property type="entry name" value="Mo/tungstate-bd_C_term_dom"/>
</dbReference>
<evidence type="ECO:0000313" key="13">
    <source>
        <dbReference type="Proteomes" id="UP000324354"/>
    </source>
</evidence>
<dbReference type="InterPro" id="IPR003439">
    <property type="entry name" value="ABC_transporter-like_ATP-bd"/>
</dbReference>
<dbReference type="Gene3D" id="3.40.50.300">
    <property type="entry name" value="P-loop containing nucleotide triphosphate hydrolases"/>
    <property type="match status" value="1"/>
</dbReference>
<dbReference type="GeneID" id="41713338"/>
<proteinExistence type="inferred from homology"/>
<keyword evidence="5 12" id="KW-0067">ATP-binding</keyword>
<dbReference type="GO" id="GO:1901238">
    <property type="term" value="F:ABC-type tungstate transporter activity"/>
    <property type="evidence" value="ECO:0007669"/>
    <property type="project" value="UniProtKB-EC"/>
</dbReference>
<dbReference type="Proteomes" id="UP000324354">
    <property type="component" value="Chromosome"/>
</dbReference>
<dbReference type="FunFam" id="3.40.50.300:FF:000042">
    <property type="entry name" value="Maltose/maltodextrin ABC transporter, ATP-binding protein"/>
    <property type="match status" value="1"/>
</dbReference>
<organism evidence="12 13">
    <name type="scientific">Pyrococcus furiosus (strain ATCC 43587 / DSM 3638 / JCM 8422 / Vc1)</name>
    <dbReference type="NCBI Taxonomy" id="186497"/>
    <lineage>
        <taxon>Archaea</taxon>
        <taxon>Methanobacteriati</taxon>
        <taxon>Methanobacteriota</taxon>
        <taxon>Thermococci</taxon>
        <taxon>Thermococcales</taxon>
        <taxon>Thermococcaceae</taxon>
        <taxon>Pyrococcus</taxon>
    </lineage>
</organism>
<comment type="similarity">
    <text evidence="6">Belongs to the ABC transporter superfamily. Sulfate/tungstate importer (TC 3.A.1.6) family.</text>
</comment>
<keyword evidence="2" id="KW-0813">Transport</keyword>
<evidence type="ECO:0000256" key="1">
    <source>
        <dbReference type="ARBA" id="ARBA00004202"/>
    </source>
</evidence>
<sequence>MVTVELENVTKSFENFRLEVSLKVKDGELLTLLGPSGCGKTTTLRIIAGLESPDSGRVLFDGDDVTSKKPYERNVGFVFQDYALFPHMTVYENIAFGLKVRKIPRGEIERKVKEAIKLVGLEGLENRYPEQLSGGQQQRVALARALVVEPDILLLDEPLSNLDARVRERLRREIRRIQREVGITTVYVTHDQVEAMAISDRIALMNFGKIEQVGEPLDLYLNPKSEFVARFLGDGNLLEARVHDGKAKIGSLEFNISTSSKKVKIFFRPEHVEIGEGDAARVVDYEIIPGRVKVYLEVDNITILAERPLEEIEKIRKGAKVGIKIRRFIVL</sequence>
<evidence type="ECO:0000259" key="11">
    <source>
        <dbReference type="PROSITE" id="PS50893"/>
    </source>
</evidence>
<dbReference type="GO" id="GO:0005524">
    <property type="term" value="F:ATP binding"/>
    <property type="evidence" value="ECO:0007669"/>
    <property type="project" value="UniProtKB-KW"/>
</dbReference>
<evidence type="ECO:0000256" key="4">
    <source>
        <dbReference type="ARBA" id="ARBA00022741"/>
    </source>
</evidence>
<comment type="subunit">
    <text evidence="7">The complex is composed of two ATP-binding proteins (WtpC), two transmembrane proteins (WtpB) and a solute-binding protein (WtpA).</text>
</comment>
<protein>
    <recommendedName>
        <fullName evidence="9">Molybdate/tungstate import ATP-binding protein WtpC</fullName>
        <ecNumber evidence="8">7.3.2.6</ecNumber>
    </recommendedName>
</protein>
<dbReference type="Pfam" id="PF00005">
    <property type="entry name" value="ABC_tran"/>
    <property type="match status" value="1"/>
</dbReference>
<evidence type="ECO:0000256" key="6">
    <source>
        <dbReference type="ARBA" id="ARBA00038307"/>
    </source>
</evidence>
<dbReference type="InterPro" id="IPR050093">
    <property type="entry name" value="ABC_SmlMolc_Importer"/>
</dbReference>
<dbReference type="SMART" id="SM00382">
    <property type="entry name" value="AAA"/>
    <property type="match status" value="1"/>
</dbReference>
<dbReference type="PROSITE" id="PS50893">
    <property type="entry name" value="ABC_TRANSPORTER_2"/>
    <property type="match status" value="1"/>
</dbReference>
<dbReference type="OrthoDB" id="18368at2157"/>
<dbReference type="SUPFAM" id="SSF50331">
    <property type="entry name" value="MOP-like"/>
    <property type="match status" value="1"/>
</dbReference>
<dbReference type="PANTHER" id="PTHR42781">
    <property type="entry name" value="SPERMIDINE/PUTRESCINE IMPORT ATP-BINDING PROTEIN POTA"/>
    <property type="match status" value="1"/>
</dbReference>
<evidence type="ECO:0000256" key="8">
    <source>
        <dbReference type="ARBA" id="ARBA00039025"/>
    </source>
</evidence>
<keyword evidence="3" id="KW-0500">Molybdenum</keyword>
<dbReference type="InterPro" id="IPR041193">
    <property type="entry name" value="CysA_C"/>
</dbReference>
<dbReference type="PANTHER" id="PTHR42781:SF4">
    <property type="entry name" value="SPERMIDINE_PUTRESCINE IMPORT ATP-BINDING PROTEIN POTA"/>
    <property type="match status" value="1"/>
</dbReference>
<evidence type="ECO:0000313" key="12">
    <source>
        <dbReference type="EMBL" id="QEK79144.1"/>
    </source>
</evidence>
<dbReference type="Gene3D" id="2.40.50.100">
    <property type="match status" value="1"/>
</dbReference>